<protein>
    <submittedName>
        <fullName evidence="2">Uncharacterized protein</fullName>
    </submittedName>
</protein>
<dbReference type="AlphaFoldDB" id="A0A8J7U521"/>
<evidence type="ECO:0000313" key="2">
    <source>
        <dbReference type="EMBL" id="MBO1320384.1"/>
    </source>
</evidence>
<dbReference type="RefSeq" id="WP_207860338.1">
    <property type="nucleotide sequence ID" value="NZ_JAFREP010000017.1"/>
</dbReference>
<reference evidence="2" key="1">
    <citation type="submission" date="2021-03" db="EMBL/GenBank/DDBJ databases">
        <authorList>
            <person name="Wang G."/>
        </authorList>
    </citation>
    <scope>NUCLEOTIDE SEQUENCE</scope>
    <source>
        <strain evidence="2">KCTC 12899</strain>
    </source>
</reference>
<keyword evidence="1" id="KW-1133">Transmembrane helix</keyword>
<comment type="caution">
    <text evidence="2">The sequence shown here is derived from an EMBL/GenBank/DDBJ whole genome shotgun (WGS) entry which is preliminary data.</text>
</comment>
<evidence type="ECO:0000256" key="1">
    <source>
        <dbReference type="SAM" id="Phobius"/>
    </source>
</evidence>
<keyword evidence="1" id="KW-0472">Membrane</keyword>
<proteinExistence type="predicted"/>
<accession>A0A8J7U521</accession>
<dbReference type="EMBL" id="JAFREP010000017">
    <property type="protein sequence ID" value="MBO1320384.1"/>
    <property type="molecule type" value="Genomic_DNA"/>
</dbReference>
<feature type="transmembrane region" description="Helical" evidence="1">
    <location>
        <begin position="84"/>
        <end position="105"/>
    </location>
</feature>
<keyword evidence="1" id="KW-0812">Transmembrane</keyword>
<organism evidence="2 3">
    <name type="scientific">Acanthopleuribacter pedis</name>
    <dbReference type="NCBI Taxonomy" id="442870"/>
    <lineage>
        <taxon>Bacteria</taxon>
        <taxon>Pseudomonadati</taxon>
        <taxon>Acidobacteriota</taxon>
        <taxon>Holophagae</taxon>
        <taxon>Acanthopleuribacterales</taxon>
        <taxon>Acanthopleuribacteraceae</taxon>
        <taxon>Acanthopleuribacter</taxon>
    </lineage>
</organism>
<name>A0A8J7U521_9BACT</name>
<evidence type="ECO:0000313" key="3">
    <source>
        <dbReference type="Proteomes" id="UP000664417"/>
    </source>
</evidence>
<gene>
    <name evidence="2" type="ORF">J3U88_18055</name>
</gene>
<keyword evidence="3" id="KW-1185">Reference proteome</keyword>
<dbReference type="Proteomes" id="UP000664417">
    <property type="component" value="Unassembled WGS sequence"/>
</dbReference>
<sequence length="219" mass="25231">MDRDYWEERLQAYLDNELNPADRMAVEQYIEVHPEAKAQLEYFGALKKRIRAHAEIVEMPKSLEQRIQRTFERKRTVRMFRKRAVYGGLALAAALVIGLLTPALWTQGHTFEDTTIVGHIVCHDCSLAEMAGLTKGSMCKDGHRLGLRTDGGDLYRFAVDDVGKNFIRDYTIINSEVEVFGEVQHQYHVLRIKNLKKTVEQHALLQKEDLNTKALVEEF</sequence>